<sequence>MGARASGHPFPTPAPPGDTSAVARRTLFFDIDGTLLLTRRAGRSALHQAMREEFGLAEVDDQGIRFGGRTDRELVAAFLRTAGIDPSPLNQGRLRRRYVSAFRQAVRSTPGGVLPGVLDLIRELSQHSQVRLAVMTGNFPETARMKLECFGLLEYFSWIVGGDLDASRCDLARRAAARLIRRGGGGFTVIGDTVHDVRCARAIDARCLAVCTGSGTREELEREKADHIVDDLTDQSALAYLLQA</sequence>
<keyword evidence="5" id="KW-0378">Hydrolase</keyword>
<comment type="catalytic activity">
    <reaction evidence="1">
        <text>2-phosphoglycolate + H2O = glycolate + phosphate</text>
        <dbReference type="Rhea" id="RHEA:14369"/>
        <dbReference type="ChEBI" id="CHEBI:15377"/>
        <dbReference type="ChEBI" id="CHEBI:29805"/>
        <dbReference type="ChEBI" id="CHEBI:43474"/>
        <dbReference type="ChEBI" id="CHEBI:58033"/>
        <dbReference type="EC" id="3.1.3.18"/>
    </reaction>
</comment>
<dbReference type="GO" id="GO:0006281">
    <property type="term" value="P:DNA repair"/>
    <property type="evidence" value="ECO:0007669"/>
    <property type="project" value="TreeGrafter"/>
</dbReference>
<dbReference type="InterPro" id="IPR036412">
    <property type="entry name" value="HAD-like_sf"/>
</dbReference>
<dbReference type="PANTHER" id="PTHR43434">
    <property type="entry name" value="PHOSPHOGLYCOLATE PHOSPHATASE"/>
    <property type="match status" value="1"/>
</dbReference>
<evidence type="ECO:0000256" key="1">
    <source>
        <dbReference type="ARBA" id="ARBA00000830"/>
    </source>
</evidence>
<dbReference type="Gene3D" id="3.40.50.1000">
    <property type="entry name" value="HAD superfamily/HAD-like"/>
    <property type="match status" value="1"/>
</dbReference>
<reference evidence="5 6" key="1">
    <citation type="submission" date="2019-08" db="EMBL/GenBank/DDBJ databases">
        <authorList>
            <person name="Dhanesh K."/>
            <person name="Kumar G."/>
            <person name="Sasikala C."/>
            <person name="Venkata Ramana C."/>
        </authorList>
    </citation>
    <scope>NUCLEOTIDE SEQUENCE [LARGE SCALE GENOMIC DNA]</scope>
    <source>
        <strain evidence="5 6">JC645</strain>
    </source>
</reference>
<dbReference type="SUPFAM" id="SSF56784">
    <property type="entry name" value="HAD-like"/>
    <property type="match status" value="1"/>
</dbReference>
<dbReference type="Proteomes" id="UP000324479">
    <property type="component" value="Unassembled WGS sequence"/>
</dbReference>
<evidence type="ECO:0000313" key="5">
    <source>
        <dbReference type="EMBL" id="KAA5540632.1"/>
    </source>
</evidence>
<evidence type="ECO:0000313" key="6">
    <source>
        <dbReference type="Proteomes" id="UP000324479"/>
    </source>
</evidence>
<dbReference type="AlphaFoldDB" id="A0A5M6D2X1"/>
<dbReference type="EMBL" id="VWOX01000012">
    <property type="protein sequence ID" value="KAA5540632.1"/>
    <property type="molecule type" value="Genomic_DNA"/>
</dbReference>
<comment type="caution">
    <text evidence="5">The sequence shown here is derived from an EMBL/GenBank/DDBJ whole genome shotgun (WGS) entry which is preliminary data.</text>
</comment>
<dbReference type="InterPro" id="IPR023198">
    <property type="entry name" value="PGP-like_dom2"/>
</dbReference>
<comment type="similarity">
    <text evidence="3">Belongs to the HAD-like hydrolase superfamily. CbbY/CbbZ/Gph/YieH family.</text>
</comment>
<keyword evidence="6" id="KW-1185">Reference proteome</keyword>
<evidence type="ECO:0000256" key="3">
    <source>
        <dbReference type="ARBA" id="ARBA00006171"/>
    </source>
</evidence>
<dbReference type="InterPro" id="IPR050155">
    <property type="entry name" value="HAD-like_hydrolase_sf"/>
</dbReference>
<proteinExistence type="inferred from homology"/>
<accession>A0A5M6D2X1</accession>
<organism evidence="5 6">
    <name type="scientific">Roseiconus nitratireducens</name>
    <dbReference type="NCBI Taxonomy" id="2605748"/>
    <lineage>
        <taxon>Bacteria</taxon>
        <taxon>Pseudomonadati</taxon>
        <taxon>Planctomycetota</taxon>
        <taxon>Planctomycetia</taxon>
        <taxon>Pirellulales</taxon>
        <taxon>Pirellulaceae</taxon>
        <taxon>Roseiconus</taxon>
    </lineage>
</organism>
<dbReference type="InterPro" id="IPR041492">
    <property type="entry name" value="HAD_2"/>
</dbReference>
<gene>
    <name evidence="5" type="ORF">FYK55_19755</name>
</gene>
<dbReference type="Gene3D" id="1.10.150.240">
    <property type="entry name" value="Putative phosphatase, domain 2"/>
    <property type="match status" value="1"/>
</dbReference>
<dbReference type="InterPro" id="IPR023214">
    <property type="entry name" value="HAD_sf"/>
</dbReference>
<evidence type="ECO:0000256" key="2">
    <source>
        <dbReference type="ARBA" id="ARBA00004818"/>
    </source>
</evidence>
<dbReference type="SFLD" id="SFLDG01129">
    <property type="entry name" value="C1.5:_HAD__Beta-PGM__Phosphata"/>
    <property type="match status" value="1"/>
</dbReference>
<protein>
    <recommendedName>
        <fullName evidence="4">phosphoglycolate phosphatase</fullName>
        <ecNumber evidence="4">3.1.3.18</ecNumber>
    </recommendedName>
</protein>
<dbReference type="GO" id="GO:0008967">
    <property type="term" value="F:phosphoglycolate phosphatase activity"/>
    <property type="evidence" value="ECO:0007669"/>
    <property type="project" value="UniProtKB-EC"/>
</dbReference>
<name>A0A5M6D2X1_9BACT</name>
<dbReference type="PANTHER" id="PTHR43434:SF1">
    <property type="entry name" value="PHOSPHOGLYCOLATE PHOSPHATASE"/>
    <property type="match status" value="1"/>
</dbReference>
<dbReference type="Pfam" id="PF13419">
    <property type="entry name" value="HAD_2"/>
    <property type="match status" value="1"/>
</dbReference>
<dbReference type="SFLD" id="SFLDS00003">
    <property type="entry name" value="Haloacid_Dehalogenase"/>
    <property type="match status" value="1"/>
</dbReference>
<comment type="pathway">
    <text evidence="2">Organic acid metabolism; glycolate biosynthesis; glycolate from 2-phosphoglycolate: step 1/1.</text>
</comment>
<dbReference type="EC" id="3.1.3.18" evidence="4"/>
<evidence type="ECO:0000256" key="4">
    <source>
        <dbReference type="ARBA" id="ARBA00013078"/>
    </source>
</evidence>